<accession>A0A835P3D4</accession>
<name>A0A835P3D4_VANPL</name>
<comment type="caution">
    <text evidence="3">The sequence shown here is derived from an EMBL/GenBank/DDBJ whole genome shotgun (WGS) entry which is preliminary data.</text>
</comment>
<dbReference type="EMBL" id="JADCNL010000613">
    <property type="protein sequence ID" value="KAG0446120.1"/>
    <property type="molecule type" value="Genomic_DNA"/>
</dbReference>
<sequence length="71" mass="7939">MSPQSKSIVLVHSDTSCSQKRLGRQKVDRLKDKAAHVCHQGKLVAAKRIKEDESEVVSTHNDDQWVRAANS</sequence>
<organism evidence="3 4">
    <name type="scientific">Vanilla planifolia</name>
    <name type="common">Vanilla</name>
    <dbReference type="NCBI Taxonomy" id="51239"/>
    <lineage>
        <taxon>Eukaryota</taxon>
        <taxon>Viridiplantae</taxon>
        <taxon>Streptophyta</taxon>
        <taxon>Embryophyta</taxon>
        <taxon>Tracheophyta</taxon>
        <taxon>Spermatophyta</taxon>
        <taxon>Magnoliopsida</taxon>
        <taxon>Liliopsida</taxon>
        <taxon>Asparagales</taxon>
        <taxon>Orchidaceae</taxon>
        <taxon>Vanilloideae</taxon>
        <taxon>Vanilleae</taxon>
        <taxon>Vanilla</taxon>
    </lineage>
</organism>
<evidence type="ECO:0000313" key="4">
    <source>
        <dbReference type="Proteomes" id="UP000636800"/>
    </source>
</evidence>
<evidence type="ECO:0000313" key="5">
    <source>
        <dbReference type="Proteomes" id="UP000639772"/>
    </source>
</evidence>
<evidence type="ECO:0000256" key="1">
    <source>
        <dbReference type="SAM" id="MobiDB-lite"/>
    </source>
</evidence>
<evidence type="ECO:0000313" key="2">
    <source>
        <dbReference type="EMBL" id="KAG0446114.1"/>
    </source>
</evidence>
<keyword evidence="4" id="KW-1185">Reference proteome</keyword>
<dbReference type="EMBL" id="JADCNM010000614">
    <property type="protein sequence ID" value="KAG0446114.1"/>
    <property type="molecule type" value="Genomic_DNA"/>
</dbReference>
<reference evidence="4 5" key="1">
    <citation type="journal article" date="2020" name="Nat. Food">
        <title>A phased Vanilla planifolia genome enables genetic improvement of flavour and production.</title>
        <authorList>
            <person name="Hasing T."/>
            <person name="Tang H."/>
            <person name="Brym M."/>
            <person name="Khazi F."/>
            <person name="Huang T."/>
            <person name="Chambers A.H."/>
        </authorList>
    </citation>
    <scope>NUCLEOTIDE SEQUENCE [LARGE SCALE GENOMIC DNA]</scope>
    <source>
        <tissue evidence="3">Leaf</tissue>
    </source>
</reference>
<dbReference type="Proteomes" id="UP000639772">
    <property type="component" value="Unassembled WGS sequence"/>
</dbReference>
<protein>
    <submittedName>
        <fullName evidence="3">Uncharacterized protein</fullName>
    </submittedName>
</protein>
<dbReference type="AlphaFoldDB" id="A0A835P3D4"/>
<gene>
    <name evidence="3" type="ORF">HPP92_028986</name>
    <name evidence="2" type="ORF">HPP92_028997</name>
</gene>
<dbReference type="Proteomes" id="UP000636800">
    <property type="component" value="Unassembled WGS sequence"/>
</dbReference>
<feature type="region of interest" description="Disordered" evidence="1">
    <location>
        <begin position="51"/>
        <end position="71"/>
    </location>
</feature>
<evidence type="ECO:0000313" key="3">
    <source>
        <dbReference type="EMBL" id="KAG0446120.1"/>
    </source>
</evidence>
<proteinExistence type="predicted"/>